<dbReference type="GO" id="GO:0000981">
    <property type="term" value="F:DNA-binding transcription factor activity, RNA polymerase II-specific"/>
    <property type="evidence" value="ECO:0007669"/>
    <property type="project" value="InterPro"/>
</dbReference>
<evidence type="ECO:0000313" key="6">
    <source>
        <dbReference type="EMBL" id="KXJ85749.1"/>
    </source>
</evidence>
<keyword evidence="2" id="KW-0479">Metal-binding</keyword>
<gene>
    <name evidence="6" type="ORF">Micbo1qcDRAFT_221551</name>
</gene>
<dbReference type="PANTHER" id="PTHR31001">
    <property type="entry name" value="UNCHARACTERIZED TRANSCRIPTIONAL REGULATORY PROTEIN"/>
    <property type="match status" value="1"/>
</dbReference>
<dbReference type="SMART" id="SM00066">
    <property type="entry name" value="GAL4"/>
    <property type="match status" value="1"/>
</dbReference>
<evidence type="ECO:0000256" key="2">
    <source>
        <dbReference type="ARBA" id="ARBA00022723"/>
    </source>
</evidence>
<dbReference type="InParanoid" id="A0A136IM88"/>
<dbReference type="Gene3D" id="4.10.240.10">
    <property type="entry name" value="Zn(2)-C6 fungal-type DNA-binding domain"/>
    <property type="match status" value="1"/>
</dbReference>
<dbReference type="SUPFAM" id="SSF57701">
    <property type="entry name" value="Zn2/Cys6 DNA-binding domain"/>
    <property type="match status" value="1"/>
</dbReference>
<dbReference type="PANTHER" id="PTHR31001:SF49">
    <property type="entry name" value="ZN(II)2CYS6 TRANSCRIPTION FACTOR (EUROFUNG)"/>
    <property type="match status" value="1"/>
</dbReference>
<dbReference type="GO" id="GO:0003677">
    <property type="term" value="F:DNA binding"/>
    <property type="evidence" value="ECO:0007669"/>
    <property type="project" value="InterPro"/>
</dbReference>
<dbReference type="GO" id="GO:0005634">
    <property type="term" value="C:nucleus"/>
    <property type="evidence" value="ECO:0007669"/>
    <property type="project" value="UniProtKB-SubCell"/>
</dbReference>
<organism evidence="6 7">
    <name type="scientific">Microdochium bolleyi</name>
    <dbReference type="NCBI Taxonomy" id="196109"/>
    <lineage>
        <taxon>Eukaryota</taxon>
        <taxon>Fungi</taxon>
        <taxon>Dikarya</taxon>
        <taxon>Ascomycota</taxon>
        <taxon>Pezizomycotina</taxon>
        <taxon>Sordariomycetes</taxon>
        <taxon>Xylariomycetidae</taxon>
        <taxon>Xylariales</taxon>
        <taxon>Microdochiaceae</taxon>
        <taxon>Microdochium</taxon>
    </lineage>
</organism>
<name>A0A136IM88_9PEZI</name>
<dbReference type="OrthoDB" id="4934715at2759"/>
<keyword evidence="3" id="KW-0539">Nucleus</keyword>
<dbReference type="InterPro" id="IPR001138">
    <property type="entry name" value="Zn2Cys6_DnaBD"/>
</dbReference>
<dbReference type="AlphaFoldDB" id="A0A136IM88"/>
<protein>
    <submittedName>
        <fullName evidence="6">Fungal-specific transcription factor domain-domain-containing protein</fullName>
    </submittedName>
</protein>
<dbReference type="InterPro" id="IPR036864">
    <property type="entry name" value="Zn2-C6_fun-type_DNA-bd_sf"/>
</dbReference>
<dbReference type="InterPro" id="IPR050613">
    <property type="entry name" value="Sec_Metabolite_Reg"/>
</dbReference>
<dbReference type="CDD" id="cd00067">
    <property type="entry name" value="GAL4"/>
    <property type="match status" value="1"/>
</dbReference>
<evidence type="ECO:0000256" key="4">
    <source>
        <dbReference type="SAM" id="MobiDB-lite"/>
    </source>
</evidence>
<evidence type="ECO:0000256" key="3">
    <source>
        <dbReference type="ARBA" id="ARBA00023242"/>
    </source>
</evidence>
<dbReference type="PROSITE" id="PS00463">
    <property type="entry name" value="ZN2_CY6_FUNGAL_1"/>
    <property type="match status" value="1"/>
</dbReference>
<dbReference type="EMBL" id="KQ964275">
    <property type="protein sequence ID" value="KXJ85749.1"/>
    <property type="molecule type" value="Genomic_DNA"/>
</dbReference>
<feature type="compositionally biased region" description="Polar residues" evidence="4">
    <location>
        <begin position="167"/>
        <end position="190"/>
    </location>
</feature>
<evidence type="ECO:0000259" key="5">
    <source>
        <dbReference type="PROSITE" id="PS50048"/>
    </source>
</evidence>
<evidence type="ECO:0000256" key="1">
    <source>
        <dbReference type="ARBA" id="ARBA00004123"/>
    </source>
</evidence>
<reference evidence="7" key="1">
    <citation type="submission" date="2016-02" db="EMBL/GenBank/DDBJ databases">
        <title>Draft genome sequence of Microdochium bolleyi, a fungal endophyte of beachgrass.</title>
        <authorList>
            <consortium name="DOE Joint Genome Institute"/>
            <person name="David A.S."/>
            <person name="May G."/>
            <person name="Haridas S."/>
            <person name="Lim J."/>
            <person name="Wang M."/>
            <person name="Labutti K."/>
            <person name="Lipzen A."/>
            <person name="Barry K."/>
            <person name="Grigoriev I.V."/>
        </authorList>
    </citation>
    <scope>NUCLEOTIDE SEQUENCE [LARGE SCALE GENOMIC DNA]</scope>
    <source>
        <strain evidence="7">J235TASD1</strain>
    </source>
</reference>
<dbReference type="SMART" id="SM00906">
    <property type="entry name" value="Fungal_trans"/>
    <property type="match status" value="1"/>
</dbReference>
<dbReference type="PROSITE" id="PS50048">
    <property type="entry name" value="ZN2_CY6_FUNGAL_2"/>
    <property type="match status" value="1"/>
</dbReference>
<dbReference type="Proteomes" id="UP000070501">
    <property type="component" value="Unassembled WGS sequence"/>
</dbReference>
<feature type="domain" description="Zn(2)-C6 fungal-type" evidence="5">
    <location>
        <begin position="19"/>
        <end position="50"/>
    </location>
</feature>
<proteinExistence type="predicted"/>
<dbReference type="GO" id="GO:0008270">
    <property type="term" value="F:zinc ion binding"/>
    <property type="evidence" value="ECO:0007669"/>
    <property type="project" value="InterPro"/>
</dbReference>
<dbReference type="CDD" id="cd12148">
    <property type="entry name" value="fungal_TF_MHR"/>
    <property type="match status" value="1"/>
</dbReference>
<keyword evidence="7" id="KW-1185">Reference proteome</keyword>
<dbReference type="GO" id="GO:0006351">
    <property type="term" value="P:DNA-templated transcription"/>
    <property type="evidence" value="ECO:0007669"/>
    <property type="project" value="InterPro"/>
</dbReference>
<dbReference type="InterPro" id="IPR007219">
    <property type="entry name" value="XnlR_reg_dom"/>
</dbReference>
<accession>A0A136IM88</accession>
<evidence type="ECO:0000313" key="7">
    <source>
        <dbReference type="Proteomes" id="UP000070501"/>
    </source>
</evidence>
<sequence>MEVDSIALRTEKRNRPPISCEPCRSRKLKCNRNLPCESCVRRGKTMSCTYASNAIRGGSKAGKKTKPRDLNDRLASLESLVSSFLSQSSGAPTQLSTSLHSVNEAAVVTPDLGSTVEHLRRAAISIEAMADDVPDARQRADNHIDPSHWLSILDDIKEVREHLASTVVESASPSTQPSTNENPDYSSRDTGGSDPSLVLGAGHTPSTLGEIIARLPARSVCDMLLSWYFNSQFMVLGVVHPAKFQSEYEQFWASPATTSPLWIALLFAILSITCCRRQISGLAWGDGEMPTVETLQWSTLQCLVLGRYATAKAHALEAFVLHLQSTFMSHNIACASSARIVGNDNNTALTEAWFLMGTIIRLALRLGYHREEKNASSSPFDAEMRRRVWLNVFQIDALLSFQIGLPSMIPQDACTTTVPRNLEYSDLAPDMDMLPPSRPLTQYTPMLYTIVKASVMAVFKKITTFVMVREGVGSDARESALSEQTRALDVEMRSAYAQVPEIMRARDVGRSGIMDNACLICQRATIEILHLKGLVVLHRRYVTYHADGGGSSSSHNVFRQACVSAALAILARQADLHSACSSGGRLYEDRWIAMVSVPISDYLLAAMVVCLDLSVHLRGADDDRDGGLRVREYGALQTSQRIYAASSWASPDAKVASQVLTLMVRKVVESDAKGSGRNEPEMLLCDPPELSYALPMSLMIDGSESIDWVSFCSSSSAGHSNRTATNFECLNAGPARSIPPEHRPVCPGSAA</sequence>
<feature type="region of interest" description="Disordered" evidence="4">
    <location>
        <begin position="165"/>
        <end position="199"/>
    </location>
</feature>
<comment type="subcellular location">
    <subcellularLocation>
        <location evidence="1">Nucleus</location>
    </subcellularLocation>
</comment>
<dbReference type="Pfam" id="PF04082">
    <property type="entry name" value="Fungal_trans"/>
    <property type="match status" value="1"/>
</dbReference>
<dbReference type="Pfam" id="PF00172">
    <property type="entry name" value="Zn_clus"/>
    <property type="match status" value="1"/>
</dbReference>
<dbReference type="STRING" id="196109.A0A136IM88"/>